<sequence>MDDEVQPGKTARKFEAVTKKWSSLCAKILDVDKLARELDPIVPELKELIREANVQGQHYMVTQLKVKKKKKKKKK</sequence>
<evidence type="ECO:0000313" key="2">
    <source>
        <dbReference type="Proteomes" id="UP000613177"/>
    </source>
</evidence>
<comment type="caution">
    <text evidence="1">The sequence shown here is derived from an EMBL/GenBank/DDBJ whole genome shotgun (WGS) entry which is preliminary data.</text>
</comment>
<name>A0A8H7SYJ4_9FUNG</name>
<proteinExistence type="predicted"/>
<organism evidence="1 2">
    <name type="scientific">Thamnidium elegans</name>
    <dbReference type="NCBI Taxonomy" id="101142"/>
    <lineage>
        <taxon>Eukaryota</taxon>
        <taxon>Fungi</taxon>
        <taxon>Fungi incertae sedis</taxon>
        <taxon>Mucoromycota</taxon>
        <taxon>Mucoromycotina</taxon>
        <taxon>Mucoromycetes</taxon>
        <taxon>Mucorales</taxon>
        <taxon>Mucorineae</taxon>
        <taxon>Mucoraceae</taxon>
        <taxon>Thamnidium</taxon>
    </lineage>
</organism>
<accession>A0A8H7SYJ4</accession>
<dbReference type="Proteomes" id="UP000613177">
    <property type="component" value="Unassembled WGS sequence"/>
</dbReference>
<dbReference type="AlphaFoldDB" id="A0A8H7SYJ4"/>
<evidence type="ECO:0000313" key="1">
    <source>
        <dbReference type="EMBL" id="KAG2236577.1"/>
    </source>
</evidence>
<reference evidence="1" key="1">
    <citation type="submission" date="2021-01" db="EMBL/GenBank/DDBJ databases">
        <title>Metabolic potential, ecology and presence of endohyphal bacteria is reflected in genomic diversity of Mucoromycotina.</title>
        <authorList>
            <person name="Muszewska A."/>
            <person name="Okrasinska A."/>
            <person name="Steczkiewicz K."/>
            <person name="Drgas O."/>
            <person name="Orlowska M."/>
            <person name="Perlinska-Lenart U."/>
            <person name="Aleksandrzak-Piekarczyk T."/>
            <person name="Szatraj K."/>
            <person name="Zielenkiewicz U."/>
            <person name="Pilsyk S."/>
            <person name="Malc E."/>
            <person name="Mieczkowski P."/>
            <person name="Kruszewska J.S."/>
            <person name="Biernat P."/>
            <person name="Pawlowska J."/>
        </authorList>
    </citation>
    <scope>NUCLEOTIDE SEQUENCE</scope>
    <source>
        <strain evidence="1">WA0000018081</strain>
    </source>
</reference>
<dbReference type="EMBL" id="JAEPRE010000016">
    <property type="protein sequence ID" value="KAG2236577.1"/>
    <property type="molecule type" value="Genomic_DNA"/>
</dbReference>
<protein>
    <submittedName>
        <fullName evidence="1">Uncharacterized protein</fullName>
    </submittedName>
</protein>
<keyword evidence="2" id="KW-1185">Reference proteome</keyword>
<gene>
    <name evidence="1" type="ORF">INT48_000877</name>
</gene>